<dbReference type="GO" id="GO:0048250">
    <property type="term" value="P:iron import into the mitochondrion"/>
    <property type="evidence" value="ECO:0007669"/>
    <property type="project" value="TreeGrafter"/>
</dbReference>
<evidence type="ECO:0008006" key="12">
    <source>
        <dbReference type="Google" id="ProtNLM"/>
    </source>
</evidence>
<evidence type="ECO:0000256" key="4">
    <source>
        <dbReference type="ARBA" id="ARBA00022692"/>
    </source>
</evidence>
<keyword evidence="5" id="KW-1133">Transmembrane helix</keyword>
<evidence type="ECO:0000256" key="6">
    <source>
        <dbReference type="ARBA" id="ARBA00023128"/>
    </source>
</evidence>
<gene>
    <name evidence="10" type="ORF">PGLA1383_LOCUS31167</name>
</gene>
<dbReference type="AlphaFoldDB" id="A0A813FJ30"/>
<keyword evidence="7 8" id="KW-0472">Membrane</keyword>
<dbReference type="GO" id="GO:0031966">
    <property type="term" value="C:mitochondrial membrane"/>
    <property type="evidence" value="ECO:0007669"/>
    <property type="project" value="UniProtKB-SubCell"/>
</dbReference>
<keyword evidence="3 9" id="KW-0813">Transport</keyword>
<dbReference type="OrthoDB" id="43906at2759"/>
<feature type="repeat" description="Solcar" evidence="8">
    <location>
        <begin position="210"/>
        <end position="301"/>
    </location>
</feature>
<evidence type="ECO:0000256" key="2">
    <source>
        <dbReference type="ARBA" id="ARBA00006375"/>
    </source>
</evidence>
<evidence type="ECO:0000256" key="3">
    <source>
        <dbReference type="ARBA" id="ARBA00022448"/>
    </source>
</evidence>
<name>A0A813FJ30_POLGL</name>
<dbReference type="InterPro" id="IPR023395">
    <property type="entry name" value="MCP_dom_sf"/>
</dbReference>
<dbReference type="PROSITE" id="PS50920">
    <property type="entry name" value="SOLCAR"/>
    <property type="match status" value="3"/>
</dbReference>
<evidence type="ECO:0000313" key="11">
    <source>
        <dbReference type="Proteomes" id="UP000654075"/>
    </source>
</evidence>
<comment type="caution">
    <text evidence="10">The sequence shown here is derived from an EMBL/GenBank/DDBJ whole genome shotgun (WGS) entry which is preliminary data.</text>
</comment>
<proteinExistence type="inferred from homology"/>
<feature type="repeat" description="Solcar" evidence="8">
    <location>
        <begin position="21"/>
        <end position="104"/>
    </location>
</feature>
<protein>
    <recommendedName>
        <fullName evidence="12">Mitochondrial carrier protein</fullName>
    </recommendedName>
</protein>
<organism evidence="10 11">
    <name type="scientific">Polarella glacialis</name>
    <name type="common">Dinoflagellate</name>
    <dbReference type="NCBI Taxonomy" id="89957"/>
    <lineage>
        <taxon>Eukaryota</taxon>
        <taxon>Sar</taxon>
        <taxon>Alveolata</taxon>
        <taxon>Dinophyceae</taxon>
        <taxon>Suessiales</taxon>
        <taxon>Suessiaceae</taxon>
        <taxon>Polarella</taxon>
    </lineage>
</organism>
<accession>A0A813FJ30</accession>
<dbReference type="SUPFAM" id="SSF103506">
    <property type="entry name" value="Mitochondrial carrier"/>
    <property type="match status" value="1"/>
</dbReference>
<dbReference type="InterPro" id="IPR018108">
    <property type="entry name" value="MCP_transmembrane"/>
</dbReference>
<dbReference type="Pfam" id="PF00153">
    <property type="entry name" value="Mito_carr"/>
    <property type="match status" value="3"/>
</dbReference>
<keyword evidence="4 8" id="KW-0812">Transmembrane</keyword>
<dbReference type="GO" id="GO:0015093">
    <property type="term" value="F:ferrous iron transmembrane transporter activity"/>
    <property type="evidence" value="ECO:0007669"/>
    <property type="project" value="TreeGrafter"/>
</dbReference>
<dbReference type="OMA" id="WRPMRGM"/>
<reference evidence="10" key="1">
    <citation type="submission" date="2021-02" db="EMBL/GenBank/DDBJ databases">
        <authorList>
            <person name="Dougan E. K."/>
            <person name="Rhodes N."/>
            <person name="Thang M."/>
            <person name="Chan C."/>
        </authorList>
    </citation>
    <scope>NUCLEOTIDE SEQUENCE</scope>
</reference>
<comment type="similarity">
    <text evidence="2 9">Belongs to the mitochondrial carrier (TC 2.A.29) family.</text>
</comment>
<evidence type="ECO:0000256" key="5">
    <source>
        <dbReference type="ARBA" id="ARBA00022989"/>
    </source>
</evidence>
<sequence>METESRPEEDLFEWEVRDSATPFHHHAFAGSLAGVVEHVSMYPIDTVKTRVQVSPVPLGMREAWREVLRERGFTGLMRGSSVIGAGCIPAHIGLFGTYELAMARLVDRQEHQPVRTAACGGFASVVHDIVLTPCDVVKQRLQMGRYLGTKHCVASMLRQEGLGAFYRSLPATLAMNVPFTGVLVASNESLKLLLKARQGEADTTLSTAPAYFACAGLSGAVASALTSPLDVVKTRLQTQEVVLSGGLTSKLLQPQGILTVARAIVQEEGLRGMFRGAVPRMLLSAPAAAISWGTYETVRKALEDFSQPEGKRGHAGLFASSSFSSLVGVNQLS</sequence>
<dbReference type="PANTHER" id="PTHR45758:SF4">
    <property type="entry name" value="MITOFERRIN-1"/>
    <property type="match status" value="1"/>
</dbReference>
<evidence type="ECO:0000256" key="8">
    <source>
        <dbReference type="PROSITE-ProRule" id="PRU00282"/>
    </source>
</evidence>
<comment type="subcellular location">
    <subcellularLocation>
        <location evidence="1">Mitochondrion membrane</location>
        <topology evidence="1">Multi-pass membrane protein</topology>
    </subcellularLocation>
</comment>
<keyword evidence="11" id="KW-1185">Reference proteome</keyword>
<evidence type="ECO:0000256" key="9">
    <source>
        <dbReference type="RuleBase" id="RU000488"/>
    </source>
</evidence>
<keyword evidence="6" id="KW-0496">Mitochondrion</keyword>
<feature type="repeat" description="Solcar" evidence="8">
    <location>
        <begin position="111"/>
        <end position="193"/>
    </location>
</feature>
<evidence type="ECO:0000256" key="7">
    <source>
        <dbReference type="ARBA" id="ARBA00023136"/>
    </source>
</evidence>
<dbReference type="PANTHER" id="PTHR45758">
    <property type="entry name" value="MITOFERRIN-1-RELATED"/>
    <property type="match status" value="1"/>
</dbReference>
<dbReference type="EMBL" id="CAJNNV010025249">
    <property type="protein sequence ID" value="CAE8613397.1"/>
    <property type="molecule type" value="Genomic_DNA"/>
</dbReference>
<evidence type="ECO:0000313" key="10">
    <source>
        <dbReference type="EMBL" id="CAE8613397.1"/>
    </source>
</evidence>
<evidence type="ECO:0000256" key="1">
    <source>
        <dbReference type="ARBA" id="ARBA00004225"/>
    </source>
</evidence>
<dbReference type="Proteomes" id="UP000654075">
    <property type="component" value="Unassembled WGS sequence"/>
</dbReference>
<dbReference type="Gene3D" id="1.50.40.10">
    <property type="entry name" value="Mitochondrial carrier domain"/>
    <property type="match status" value="2"/>
</dbReference>